<keyword evidence="1" id="KW-0175">Coiled coil</keyword>
<dbReference type="AlphaFoldDB" id="A0A835A490"/>
<comment type="caution">
    <text evidence="3">The sequence shown here is derived from an EMBL/GenBank/DDBJ whole genome shotgun (WGS) entry which is preliminary data.</text>
</comment>
<dbReference type="PANTHER" id="PTHR35164:SF10">
    <property type="entry name" value="OS08G0481100 PROTEIN"/>
    <property type="match status" value="1"/>
</dbReference>
<accession>A0A835A490</accession>
<evidence type="ECO:0000313" key="4">
    <source>
        <dbReference type="Proteomes" id="UP000636709"/>
    </source>
</evidence>
<organism evidence="3 4">
    <name type="scientific">Digitaria exilis</name>
    <dbReference type="NCBI Taxonomy" id="1010633"/>
    <lineage>
        <taxon>Eukaryota</taxon>
        <taxon>Viridiplantae</taxon>
        <taxon>Streptophyta</taxon>
        <taxon>Embryophyta</taxon>
        <taxon>Tracheophyta</taxon>
        <taxon>Spermatophyta</taxon>
        <taxon>Magnoliopsida</taxon>
        <taxon>Liliopsida</taxon>
        <taxon>Poales</taxon>
        <taxon>Poaceae</taxon>
        <taxon>PACMAD clade</taxon>
        <taxon>Panicoideae</taxon>
        <taxon>Panicodae</taxon>
        <taxon>Paniceae</taxon>
        <taxon>Anthephorinae</taxon>
        <taxon>Digitaria</taxon>
    </lineage>
</organism>
<evidence type="ECO:0000256" key="1">
    <source>
        <dbReference type="SAM" id="Coils"/>
    </source>
</evidence>
<evidence type="ECO:0000256" key="2">
    <source>
        <dbReference type="SAM" id="MobiDB-lite"/>
    </source>
</evidence>
<sequence>MQERLNRLQEELRKEKEEKEQALDEIEELRKMNMNRNKKLKNRLQQLEGELEAARDSEKKMLLSLEAQTKQLEQTKVSLEEAKLEIATLRDNSKSLESLNPGRQPVKNLRRRGVMSFSFADPGEVETWSLQRELKLAVESEEKCKKAMDDLAIALKEQTTEAREAKEKLLLTQAELNSARTEAESLKSLLENTEDKLQLALEEAGRLKVESDELAVASKEKERGLVDCIKMFEGELSKGKEENEKLIKSQGVIRDENSRLREMLKHAVGEANVARESLEIARVENSRLNDLILEKENVIQSIKQEYESLKISEAAAQSSIKELKDMIDAMFSSESTKTSAEASPRYAKGGEAKESYLAVDDVYSDVERSTRLEDIKNPGKQKKKTILRKFSEVMKKRNP</sequence>
<feature type="coiled-coil region" evidence="1">
    <location>
        <begin position="148"/>
        <end position="210"/>
    </location>
</feature>
<feature type="region of interest" description="Disordered" evidence="2">
    <location>
        <begin position="1"/>
        <end position="20"/>
    </location>
</feature>
<proteinExistence type="predicted"/>
<dbReference type="PANTHER" id="PTHR35164">
    <property type="entry name" value="EXPRESSED PROTEIN"/>
    <property type="match status" value="1"/>
</dbReference>
<reference evidence="3" key="1">
    <citation type="submission" date="2020-07" db="EMBL/GenBank/DDBJ databases">
        <title>Genome sequence and genetic diversity analysis of an under-domesticated orphan crop, white fonio (Digitaria exilis).</title>
        <authorList>
            <person name="Bennetzen J.L."/>
            <person name="Chen S."/>
            <person name="Ma X."/>
            <person name="Wang X."/>
            <person name="Yssel A.E.J."/>
            <person name="Chaluvadi S.R."/>
            <person name="Johnson M."/>
            <person name="Gangashetty P."/>
            <person name="Hamidou F."/>
            <person name="Sanogo M.D."/>
            <person name="Zwaenepoel A."/>
            <person name="Wallace J."/>
            <person name="Van De Peer Y."/>
            <person name="Van Deynze A."/>
        </authorList>
    </citation>
    <scope>NUCLEOTIDE SEQUENCE</scope>
    <source>
        <tissue evidence="3">Leaves</tissue>
    </source>
</reference>
<protein>
    <submittedName>
        <fullName evidence="3">Uncharacterized protein</fullName>
    </submittedName>
</protein>
<feature type="coiled-coil region" evidence="1">
    <location>
        <begin position="285"/>
        <end position="312"/>
    </location>
</feature>
<name>A0A835A490_9POAL</name>
<keyword evidence="4" id="KW-1185">Reference proteome</keyword>
<evidence type="ECO:0000313" key="3">
    <source>
        <dbReference type="EMBL" id="KAF8654357.1"/>
    </source>
</evidence>
<dbReference type="EMBL" id="JACEFO010002615">
    <property type="protein sequence ID" value="KAF8654357.1"/>
    <property type="molecule type" value="Genomic_DNA"/>
</dbReference>
<dbReference type="Proteomes" id="UP000636709">
    <property type="component" value="Unassembled WGS sequence"/>
</dbReference>
<dbReference type="OrthoDB" id="774313at2759"/>
<gene>
    <name evidence="3" type="ORF">HU200_061537</name>
</gene>